<name>A0A662DHK3_UNCAE</name>
<feature type="transmembrane region" description="Helical" evidence="1">
    <location>
        <begin position="163"/>
        <end position="181"/>
    </location>
</feature>
<feature type="transmembrane region" description="Helical" evidence="1">
    <location>
        <begin position="109"/>
        <end position="129"/>
    </location>
</feature>
<feature type="transmembrane region" description="Helical" evidence="1">
    <location>
        <begin position="12"/>
        <end position="31"/>
    </location>
</feature>
<evidence type="ECO:0000313" key="3">
    <source>
        <dbReference type="EMBL" id="RLE13612.1"/>
    </source>
</evidence>
<keyword evidence="1" id="KW-1133">Transmembrane helix</keyword>
<protein>
    <submittedName>
        <fullName evidence="3">Tat pathway signal protein</fullName>
    </submittedName>
</protein>
<reference evidence="3 4" key="1">
    <citation type="submission" date="2018-06" db="EMBL/GenBank/DDBJ databases">
        <title>Extensive metabolic versatility and redundancy in microbially diverse, dynamic hydrothermal sediments.</title>
        <authorList>
            <person name="Dombrowski N."/>
            <person name="Teske A."/>
            <person name="Baker B.J."/>
        </authorList>
    </citation>
    <scope>NUCLEOTIDE SEQUENCE [LARGE SCALE GENOMIC DNA]</scope>
    <source>
        <strain evidence="3">B3_G15</strain>
    </source>
</reference>
<feature type="transmembrane region" description="Helical" evidence="1">
    <location>
        <begin position="201"/>
        <end position="220"/>
    </location>
</feature>
<feature type="transmembrane region" description="Helical" evidence="1">
    <location>
        <begin position="327"/>
        <end position="347"/>
    </location>
</feature>
<feature type="transmembrane region" description="Helical" evidence="1">
    <location>
        <begin position="38"/>
        <end position="56"/>
    </location>
</feature>
<dbReference type="EMBL" id="QMQA01000086">
    <property type="protein sequence ID" value="RLE13612.1"/>
    <property type="molecule type" value="Genomic_DNA"/>
</dbReference>
<keyword evidence="1" id="KW-0812">Transmembrane</keyword>
<dbReference type="PANTHER" id="PTHR35342:SF5">
    <property type="entry name" value="TRICARBOXYLIC TRANSPORT PROTEIN"/>
    <property type="match status" value="1"/>
</dbReference>
<feature type="transmembrane region" description="Helical" evidence="1">
    <location>
        <begin position="469"/>
        <end position="489"/>
    </location>
</feature>
<dbReference type="PANTHER" id="PTHR35342">
    <property type="entry name" value="TRICARBOXYLIC TRANSPORT PROTEIN"/>
    <property type="match status" value="1"/>
</dbReference>
<evidence type="ECO:0000259" key="2">
    <source>
        <dbReference type="Pfam" id="PF01970"/>
    </source>
</evidence>
<accession>A0A662DHK3</accession>
<feature type="transmembrane region" description="Helical" evidence="1">
    <location>
        <begin position="135"/>
        <end position="156"/>
    </location>
</feature>
<gene>
    <name evidence="3" type="ORF">DRJ04_03990</name>
</gene>
<comment type="caution">
    <text evidence="3">The sequence shown here is derived from an EMBL/GenBank/DDBJ whole genome shotgun (WGS) entry which is preliminary data.</text>
</comment>
<feature type="transmembrane region" description="Helical" evidence="1">
    <location>
        <begin position="389"/>
        <end position="422"/>
    </location>
</feature>
<dbReference type="AlphaFoldDB" id="A0A662DHK3"/>
<dbReference type="InterPro" id="IPR002823">
    <property type="entry name" value="DUF112_TM"/>
</dbReference>
<dbReference type="Proteomes" id="UP000280417">
    <property type="component" value="Unassembled WGS sequence"/>
</dbReference>
<dbReference type="Pfam" id="PF01970">
    <property type="entry name" value="TctA"/>
    <property type="match status" value="1"/>
</dbReference>
<organism evidence="3 4">
    <name type="scientific">Aerophobetes bacterium</name>
    <dbReference type="NCBI Taxonomy" id="2030807"/>
    <lineage>
        <taxon>Bacteria</taxon>
        <taxon>Candidatus Aerophobota</taxon>
    </lineage>
</organism>
<evidence type="ECO:0000313" key="4">
    <source>
        <dbReference type="Proteomes" id="UP000280417"/>
    </source>
</evidence>
<sequence>MSNFLIGLQSVVSWYALPLIASGVALGLIFGAIPGLTATLAVALILPFTFGLPPVIGQVTLIGAFVGGISGGLVSATLLGIPGTPSSIATTFDAFPLAKKGQPIKALKTGIISSFIGGIISGMILVVASTQLAKIALSFGPYEYFMLAIFGLTVIVSLGEDSWVRSFISALFGLTITLFGMDPVDGVPRFTFGFTRMQTGFNLIPTLLGLFVFSQLFSEIEKISERYIFKAKEKMDSFRFGLREIKNNWLNFIRSSLIGTGLGILPGVGGAIANFVCYDQAKKASNKPESFGKGAIEGIIASETGNNATTGGALVPMLTLGIPGDTVTAVLLGGLMIHGIQPGPLLFVEEVELIYGIFAGFFIANFFMLIIQYVFGIKLFTWALRVPKYILLPIIVAMCTVGCYAINCQIFDVWVLFLFGLIGYGMKKYGYPIPPAVLGFILGPIAEKNLRLALMHSGGSYLPFFTRPISLIMFCATIFSIFISLRGVAKFSRKGN</sequence>
<keyword evidence="1" id="KW-0472">Membrane</keyword>
<feature type="domain" description="DUF112" evidence="2">
    <location>
        <begin position="19"/>
        <end position="438"/>
    </location>
</feature>
<evidence type="ECO:0000256" key="1">
    <source>
        <dbReference type="SAM" id="Phobius"/>
    </source>
</evidence>
<feature type="transmembrane region" description="Helical" evidence="1">
    <location>
        <begin position="353"/>
        <end position="377"/>
    </location>
</feature>
<proteinExistence type="predicted"/>